<dbReference type="EMBL" id="JAIWYP010000010">
    <property type="protein sequence ID" value="KAH3746633.1"/>
    <property type="molecule type" value="Genomic_DNA"/>
</dbReference>
<dbReference type="Proteomes" id="UP000828390">
    <property type="component" value="Unassembled WGS sequence"/>
</dbReference>
<evidence type="ECO:0000313" key="1">
    <source>
        <dbReference type="EMBL" id="KAH3746633.1"/>
    </source>
</evidence>
<dbReference type="AlphaFoldDB" id="A0A9D4I3Z4"/>
<accession>A0A9D4I3Z4</accession>
<comment type="caution">
    <text evidence="1">The sequence shown here is derived from an EMBL/GenBank/DDBJ whole genome shotgun (WGS) entry which is preliminary data.</text>
</comment>
<organism evidence="1 2">
    <name type="scientific">Dreissena polymorpha</name>
    <name type="common">Zebra mussel</name>
    <name type="synonym">Mytilus polymorpha</name>
    <dbReference type="NCBI Taxonomy" id="45954"/>
    <lineage>
        <taxon>Eukaryota</taxon>
        <taxon>Metazoa</taxon>
        <taxon>Spiralia</taxon>
        <taxon>Lophotrochozoa</taxon>
        <taxon>Mollusca</taxon>
        <taxon>Bivalvia</taxon>
        <taxon>Autobranchia</taxon>
        <taxon>Heteroconchia</taxon>
        <taxon>Euheterodonta</taxon>
        <taxon>Imparidentia</taxon>
        <taxon>Neoheterodontei</taxon>
        <taxon>Myida</taxon>
        <taxon>Dreissenoidea</taxon>
        <taxon>Dreissenidae</taxon>
        <taxon>Dreissena</taxon>
    </lineage>
</organism>
<protein>
    <submittedName>
        <fullName evidence="1">Uncharacterized protein</fullName>
    </submittedName>
</protein>
<reference evidence="1" key="2">
    <citation type="submission" date="2020-11" db="EMBL/GenBank/DDBJ databases">
        <authorList>
            <person name="McCartney M.A."/>
            <person name="Auch B."/>
            <person name="Kono T."/>
            <person name="Mallez S."/>
            <person name="Becker A."/>
            <person name="Gohl D.M."/>
            <person name="Silverstein K.A.T."/>
            <person name="Koren S."/>
            <person name="Bechman K.B."/>
            <person name="Herman A."/>
            <person name="Abrahante J.E."/>
            <person name="Garbe J."/>
        </authorList>
    </citation>
    <scope>NUCLEOTIDE SEQUENCE</scope>
    <source>
        <strain evidence="1">Duluth1</strain>
        <tissue evidence="1">Whole animal</tissue>
    </source>
</reference>
<evidence type="ECO:0000313" key="2">
    <source>
        <dbReference type="Proteomes" id="UP000828390"/>
    </source>
</evidence>
<proteinExistence type="predicted"/>
<reference evidence="1" key="1">
    <citation type="journal article" date="2019" name="bioRxiv">
        <title>The Genome of the Zebra Mussel, Dreissena polymorpha: A Resource for Invasive Species Research.</title>
        <authorList>
            <person name="McCartney M.A."/>
            <person name="Auch B."/>
            <person name="Kono T."/>
            <person name="Mallez S."/>
            <person name="Zhang Y."/>
            <person name="Obille A."/>
            <person name="Becker A."/>
            <person name="Abrahante J.E."/>
            <person name="Garbe J."/>
            <person name="Badalamenti J.P."/>
            <person name="Herman A."/>
            <person name="Mangelson H."/>
            <person name="Liachko I."/>
            <person name="Sullivan S."/>
            <person name="Sone E.D."/>
            <person name="Koren S."/>
            <person name="Silverstein K.A.T."/>
            <person name="Beckman K.B."/>
            <person name="Gohl D.M."/>
        </authorList>
    </citation>
    <scope>NUCLEOTIDE SEQUENCE</scope>
    <source>
        <strain evidence="1">Duluth1</strain>
        <tissue evidence="1">Whole animal</tissue>
    </source>
</reference>
<name>A0A9D4I3Z4_DREPO</name>
<gene>
    <name evidence="1" type="ORF">DPMN_181042</name>
</gene>
<keyword evidence="2" id="KW-1185">Reference proteome</keyword>
<sequence length="68" mass="7610">MIVILIARISILNTDSPSVRELSAKKCLVWYNGVVKISPFVTNGEDGEYKMPFEHMKWTAPEAAKNGN</sequence>